<feature type="transmembrane region" description="Helical" evidence="7">
    <location>
        <begin position="53"/>
        <end position="73"/>
    </location>
</feature>
<reference evidence="8" key="2">
    <citation type="submission" date="2020-09" db="EMBL/GenBank/DDBJ databases">
        <authorList>
            <person name="Sun Q."/>
            <person name="Zhou Y."/>
        </authorList>
    </citation>
    <scope>NUCLEOTIDE SEQUENCE</scope>
    <source>
        <strain evidence="8">CGMCC 1.7086</strain>
    </source>
</reference>
<reference evidence="8" key="1">
    <citation type="journal article" date="2014" name="Int. J. Syst. Evol. Microbiol.">
        <title>Complete genome sequence of Corynebacterium casei LMG S-19264T (=DSM 44701T), isolated from a smear-ripened cheese.</title>
        <authorList>
            <consortium name="US DOE Joint Genome Institute (JGI-PGF)"/>
            <person name="Walter F."/>
            <person name="Albersmeier A."/>
            <person name="Kalinowski J."/>
            <person name="Ruckert C."/>
        </authorList>
    </citation>
    <scope>NUCLEOTIDE SEQUENCE</scope>
    <source>
        <strain evidence="8">CGMCC 1.7086</strain>
    </source>
</reference>
<feature type="transmembrane region" description="Helical" evidence="7">
    <location>
        <begin position="80"/>
        <end position="100"/>
    </location>
</feature>
<dbReference type="PANTHER" id="PTHR33452">
    <property type="entry name" value="OXIDOREDUCTASE CATD-RELATED"/>
    <property type="match status" value="1"/>
</dbReference>
<name>A0A917YTL9_9ALTE</name>
<dbReference type="InterPro" id="IPR032808">
    <property type="entry name" value="DoxX"/>
</dbReference>
<comment type="similarity">
    <text evidence="2">Belongs to the DoxX family.</text>
</comment>
<organism evidence="8 9">
    <name type="scientific">Bowmanella pacifica</name>
    <dbReference type="NCBI Taxonomy" id="502051"/>
    <lineage>
        <taxon>Bacteria</taxon>
        <taxon>Pseudomonadati</taxon>
        <taxon>Pseudomonadota</taxon>
        <taxon>Gammaproteobacteria</taxon>
        <taxon>Alteromonadales</taxon>
        <taxon>Alteromonadaceae</taxon>
        <taxon>Bowmanella</taxon>
    </lineage>
</organism>
<evidence type="ECO:0000313" key="9">
    <source>
        <dbReference type="Proteomes" id="UP000606935"/>
    </source>
</evidence>
<evidence type="ECO:0000256" key="6">
    <source>
        <dbReference type="ARBA" id="ARBA00023136"/>
    </source>
</evidence>
<dbReference type="PANTHER" id="PTHR33452:SF1">
    <property type="entry name" value="INNER MEMBRANE PROTEIN YPHA-RELATED"/>
    <property type="match status" value="1"/>
</dbReference>
<keyword evidence="4 7" id="KW-0812">Transmembrane</keyword>
<evidence type="ECO:0000256" key="7">
    <source>
        <dbReference type="SAM" id="Phobius"/>
    </source>
</evidence>
<comment type="subcellular location">
    <subcellularLocation>
        <location evidence="1">Cell membrane</location>
        <topology evidence="1">Multi-pass membrane protein</topology>
    </subcellularLocation>
</comment>
<evidence type="ECO:0000256" key="2">
    <source>
        <dbReference type="ARBA" id="ARBA00006679"/>
    </source>
</evidence>
<proteinExistence type="inferred from homology"/>
<evidence type="ECO:0000256" key="4">
    <source>
        <dbReference type="ARBA" id="ARBA00022692"/>
    </source>
</evidence>
<gene>
    <name evidence="8" type="ORF">GCM10010982_02590</name>
</gene>
<keyword evidence="3" id="KW-1003">Cell membrane</keyword>
<keyword evidence="5 7" id="KW-1133">Transmembrane helix</keyword>
<evidence type="ECO:0000256" key="1">
    <source>
        <dbReference type="ARBA" id="ARBA00004651"/>
    </source>
</evidence>
<keyword evidence="6 7" id="KW-0472">Membrane</keyword>
<protein>
    <recommendedName>
        <fullName evidence="10">DoxX family protein</fullName>
    </recommendedName>
</protein>
<dbReference type="AlphaFoldDB" id="A0A917YTL9"/>
<evidence type="ECO:0000256" key="5">
    <source>
        <dbReference type="ARBA" id="ARBA00022989"/>
    </source>
</evidence>
<accession>A0A917YTL9</accession>
<keyword evidence="9" id="KW-1185">Reference proteome</keyword>
<sequence>MKTEILTINPNSSFSALTNLVARILLIILFFLAGTSKISGYEATAGWMDAMGVPGSLLPLVILAEIGGALALLVGFQTRLVALLLALFTLASAFIFHINLADQTQFLMFFKNLSISGGFLALMLLGGGKFSLDAKFNKV</sequence>
<dbReference type="Proteomes" id="UP000606935">
    <property type="component" value="Unassembled WGS sequence"/>
</dbReference>
<feature type="transmembrane region" description="Helical" evidence="7">
    <location>
        <begin position="12"/>
        <end position="33"/>
    </location>
</feature>
<dbReference type="EMBL" id="BMLS01000001">
    <property type="protein sequence ID" value="GGO64066.1"/>
    <property type="molecule type" value="Genomic_DNA"/>
</dbReference>
<evidence type="ECO:0000313" key="8">
    <source>
        <dbReference type="EMBL" id="GGO64066.1"/>
    </source>
</evidence>
<feature type="transmembrane region" description="Helical" evidence="7">
    <location>
        <begin position="106"/>
        <end position="125"/>
    </location>
</feature>
<dbReference type="RefSeq" id="WP_188689134.1">
    <property type="nucleotide sequence ID" value="NZ_BMLS01000001.1"/>
</dbReference>
<comment type="caution">
    <text evidence="8">The sequence shown here is derived from an EMBL/GenBank/DDBJ whole genome shotgun (WGS) entry which is preliminary data.</text>
</comment>
<dbReference type="Pfam" id="PF07681">
    <property type="entry name" value="DoxX"/>
    <property type="match status" value="1"/>
</dbReference>
<evidence type="ECO:0000256" key="3">
    <source>
        <dbReference type="ARBA" id="ARBA00022475"/>
    </source>
</evidence>
<dbReference type="GO" id="GO:0005886">
    <property type="term" value="C:plasma membrane"/>
    <property type="evidence" value="ECO:0007669"/>
    <property type="project" value="UniProtKB-SubCell"/>
</dbReference>
<dbReference type="InterPro" id="IPR051907">
    <property type="entry name" value="DoxX-like_oxidoreductase"/>
</dbReference>
<evidence type="ECO:0008006" key="10">
    <source>
        <dbReference type="Google" id="ProtNLM"/>
    </source>
</evidence>